<sequence length="164" mass="18886">MMTSSRIGVHETSRLVPATARLPREIFLNVRNSMHCRCQTFQTISDSSFKHFSSPEEPRVKNPRFSLEEVITGEYEPRIFNGSWISALPLRTEVFRISFIPRRMGRMVIEAHDLQRGLNPLSSNYELAFTDKACHDKELSGTQLVPDDERLSVRAFQRTLQCGQ</sequence>
<dbReference type="AlphaFoldDB" id="A0A8X6S2T7"/>
<accession>A0A8X6S2T7</accession>
<evidence type="ECO:0000313" key="1">
    <source>
        <dbReference type="EMBL" id="GFY04726.1"/>
    </source>
</evidence>
<protein>
    <submittedName>
        <fullName evidence="1">Uncharacterized protein</fullName>
    </submittedName>
</protein>
<comment type="caution">
    <text evidence="1">The sequence shown here is derived from an EMBL/GenBank/DDBJ whole genome shotgun (WGS) entry which is preliminary data.</text>
</comment>
<organism evidence="1 2">
    <name type="scientific">Trichonephila clavipes</name>
    <name type="common">Golden silk orbweaver</name>
    <name type="synonym">Nephila clavipes</name>
    <dbReference type="NCBI Taxonomy" id="2585209"/>
    <lineage>
        <taxon>Eukaryota</taxon>
        <taxon>Metazoa</taxon>
        <taxon>Ecdysozoa</taxon>
        <taxon>Arthropoda</taxon>
        <taxon>Chelicerata</taxon>
        <taxon>Arachnida</taxon>
        <taxon>Araneae</taxon>
        <taxon>Araneomorphae</taxon>
        <taxon>Entelegynae</taxon>
        <taxon>Araneoidea</taxon>
        <taxon>Nephilidae</taxon>
        <taxon>Trichonephila</taxon>
    </lineage>
</organism>
<keyword evidence="2" id="KW-1185">Reference proteome</keyword>
<proteinExistence type="predicted"/>
<reference evidence="1" key="1">
    <citation type="submission" date="2020-08" db="EMBL/GenBank/DDBJ databases">
        <title>Multicomponent nature underlies the extraordinary mechanical properties of spider dragline silk.</title>
        <authorList>
            <person name="Kono N."/>
            <person name="Nakamura H."/>
            <person name="Mori M."/>
            <person name="Yoshida Y."/>
            <person name="Ohtoshi R."/>
            <person name="Malay A.D."/>
            <person name="Moran D.A.P."/>
            <person name="Tomita M."/>
            <person name="Numata K."/>
            <person name="Arakawa K."/>
        </authorList>
    </citation>
    <scope>NUCLEOTIDE SEQUENCE</scope>
</reference>
<dbReference type="Proteomes" id="UP000887159">
    <property type="component" value="Unassembled WGS sequence"/>
</dbReference>
<gene>
    <name evidence="1" type="ORF">TNCV_419811</name>
</gene>
<dbReference type="EMBL" id="BMAU01021245">
    <property type="protein sequence ID" value="GFY04726.1"/>
    <property type="molecule type" value="Genomic_DNA"/>
</dbReference>
<name>A0A8X6S2T7_TRICX</name>
<evidence type="ECO:0000313" key="2">
    <source>
        <dbReference type="Proteomes" id="UP000887159"/>
    </source>
</evidence>